<protein>
    <recommendedName>
        <fullName evidence="2">Ubiquitin-like domain-containing protein</fullName>
    </recommendedName>
</protein>
<proteinExistence type="predicted"/>
<dbReference type="EMBL" id="LR862150">
    <property type="protein sequence ID" value="CAD1833043.1"/>
    <property type="molecule type" value="Genomic_DNA"/>
</dbReference>
<gene>
    <name evidence="3" type="ORF">CB5_LOCUS16254</name>
</gene>
<dbReference type="InterPro" id="IPR019956">
    <property type="entry name" value="Ubiquitin_dom"/>
</dbReference>
<sequence>MDCEEEEVAAGSELYGDGDMEIFVKTLSCEIITFKLYGSVKVLDVMVTMEEAFGIPIDEIRLIFRGRQMEGERALAEYSVEDRSVIHYVRRIRGGGGCHMELPKLLSMEKIRITDQPLVIWEKKYDITLLDLMVKHTRNGGKNGEYFTQYAWHDIMGEFRAATGLRCNINDLEKRLKFYKNEYRIVSNLRKHPKFSWDDKNHSVIATDAEWNEYIMENRGAKPYRKRQIPYFDQLEIICSS</sequence>
<name>A0A6V7PQU5_ANACO</name>
<reference evidence="3" key="1">
    <citation type="submission" date="2020-07" db="EMBL/GenBank/DDBJ databases">
        <authorList>
            <person name="Lin J."/>
        </authorList>
    </citation>
    <scope>NUCLEOTIDE SEQUENCE</scope>
</reference>
<dbReference type="PANTHER" id="PTHR46929">
    <property type="entry name" value="EXPRESSED PROTEIN"/>
    <property type="match status" value="1"/>
</dbReference>
<dbReference type="PROSITE" id="PS50053">
    <property type="entry name" value="UBIQUITIN_2"/>
    <property type="match status" value="1"/>
</dbReference>
<accession>A0A6V7PQU5</accession>
<dbReference type="InterPro" id="IPR029071">
    <property type="entry name" value="Ubiquitin-like_domsf"/>
</dbReference>
<dbReference type="PANTHER" id="PTHR46929:SF3">
    <property type="entry name" value="MYB_SANT-LIKE DOMAIN-CONTAINING PROTEIN"/>
    <property type="match status" value="1"/>
</dbReference>
<evidence type="ECO:0000313" key="3">
    <source>
        <dbReference type="EMBL" id="CAD1833043.1"/>
    </source>
</evidence>
<dbReference type="SMART" id="SM00213">
    <property type="entry name" value="UBQ"/>
    <property type="match status" value="1"/>
</dbReference>
<dbReference type="InterPro" id="IPR024752">
    <property type="entry name" value="Myb/SANT-like_dom"/>
</dbReference>
<dbReference type="InterPro" id="IPR000626">
    <property type="entry name" value="Ubiquitin-like_dom"/>
</dbReference>
<feature type="coiled-coil region" evidence="1">
    <location>
        <begin position="162"/>
        <end position="189"/>
    </location>
</feature>
<dbReference type="Gene3D" id="3.10.20.90">
    <property type="entry name" value="Phosphatidylinositol 3-kinase Catalytic Subunit, Chain A, domain 1"/>
    <property type="match status" value="1"/>
</dbReference>
<dbReference type="AlphaFoldDB" id="A0A6V7PQU5"/>
<organism evidence="3">
    <name type="scientific">Ananas comosus var. bracteatus</name>
    <name type="common">red pineapple</name>
    <dbReference type="NCBI Taxonomy" id="296719"/>
    <lineage>
        <taxon>Eukaryota</taxon>
        <taxon>Viridiplantae</taxon>
        <taxon>Streptophyta</taxon>
        <taxon>Embryophyta</taxon>
        <taxon>Tracheophyta</taxon>
        <taxon>Spermatophyta</taxon>
        <taxon>Magnoliopsida</taxon>
        <taxon>Liliopsida</taxon>
        <taxon>Poales</taxon>
        <taxon>Bromeliaceae</taxon>
        <taxon>Bromelioideae</taxon>
        <taxon>Ananas</taxon>
    </lineage>
</organism>
<feature type="domain" description="Ubiquitin-like" evidence="2">
    <location>
        <begin position="20"/>
        <end position="95"/>
    </location>
</feature>
<dbReference type="Pfam" id="PF12776">
    <property type="entry name" value="Myb_DNA-bind_3"/>
    <property type="match status" value="1"/>
</dbReference>
<dbReference type="SUPFAM" id="SSF54236">
    <property type="entry name" value="Ubiquitin-like"/>
    <property type="match status" value="1"/>
</dbReference>
<keyword evidence="1" id="KW-0175">Coiled coil</keyword>
<dbReference type="Pfam" id="PF00240">
    <property type="entry name" value="ubiquitin"/>
    <property type="match status" value="1"/>
</dbReference>
<evidence type="ECO:0000256" key="1">
    <source>
        <dbReference type="SAM" id="Coils"/>
    </source>
</evidence>
<evidence type="ECO:0000259" key="2">
    <source>
        <dbReference type="PROSITE" id="PS50053"/>
    </source>
</evidence>
<dbReference type="PRINTS" id="PR00348">
    <property type="entry name" value="UBIQUITIN"/>
</dbReference>